<dbReference type="SUPFAM" id="SSF53756">
    <property type="entry name" value="UDP-Glycosyltransferase/glycogen phosphorylase"/>
    <property type="match status" value="1"/>
</dbReference>
<evidence type="ECO:0000313" key="2">
    <source>
        <dbReference type="EMBL" id="MDQ0226819.1"/>
    </source>
</evidence>
<sequence>MKKIVYYISEYGFGHATRSIAIIRKLISMFPNIQIEIVNEYAHQFIKESLPYRNISFYKYSTDIGYSLKEESVQPDLAKQESELRKYLKNIPGMVALEKKRLEHENIDLIISDISPVAFEVANQLGVISVGITNFTWYTAFQKLVPQELVEQLRSYYEKMDYFFKLAGCNEPEWSRIFAHQFGFYSREINMDEANYIRRSVGLKNQVVFVGLGMKVDLHELQQYRLWRNPNTHYIVSSNINITLPNVTKIPKDYQETQNYIAACDLVITKAGWGTVSEAVIAGTPLLIIKRDGFTEDDNTIHYLVKHNLAQTISWYDFQKLSNLQIPKRNNSIKRSSLSEIVESIIRLL</sequence>
<dbReference type="InterPro" id="IPR053205">
    <property type="entry name" value="GHMP_kinase_L-arabinokinase"/>
</dbReference>
<dbReference type="Gene3D" id="3.40.50.2000">
    <property type="entry name" value="Glycogen Phosphorylase B"/>
    <property type="match status" value="1"/>
</dbReference>
<keyword evidence="3" id="KW-1185">Reference proteome</keyword>
<dbReference type="Proteomes" id="UP001232245">
    <property type="component" value="Unassembled WGS sequence"/>
</dbReference>
<organism evidence="2 3">
    <name type="scientific">Metabacillus niabensis</name>
    <dbReference type="NCBI Taxonomy" id="324854"/>
    <lineage>
        <taxon>Bacteria</taxon>
        <taxon>Bacillati</taxon>
        <taxon>Bacillota</taxon>
        <taxon>Bacilli</taxon>
        <taxon>Bacillales</taxon>
        <taxon>Bacillaceae</taxon>
        <taxon>Metabacillus</taxon>
    </lineage>
</organism>
<dbReference type="InterPro" id="IPR007235">
    <property type="entry name" value="Glyco_trans_28_C"/>
</dbReference>
<dbReference type="EMBL" id="JAUSTZ010000006">
    <property type="protein sequence ID" value="MDQ0226819.1"/>
    <property type="molecule type" value="Genomic_DNA"/>
</dbReference>
<dbReference type="RefSeq" id="WP_174880589.1">
    <property type="nucleotide sequence ID" value="NZ_CADEPK010000214.1"/>
</dbReference>
<accession>A0ABT9Z4D0</accession>
<protein>
    <submittedName>
        <fullName evidence="2">Uncharacterized protein (TIGR00661 family)</fullName>
    </submittedName>
</protein>
<dbReference type="PANTHER" id="PTHR38134">
    <property type="entry name" value="SLR1395 PROTEIN"/>
    <property type="match status" value="1"/>
</dbReference>
<evidence type="ECO:0000259" key="1">
    <source>
        <dbReference type="Pfam" id="PF04101"/>
    </source>
</evidence>
<dbReference type="Pfam" id="PF04101">
    <property type="entry name" value="Glyco_tran_28_C"/>
    <property type="match status" value="1"/>
</dbReference>
<gene>
    <name evidence="2" type="ORF">J2S02_003164</name>
</gene>
<proteinExistence type="predicted"/>
<name>A0ABT9Z4D0_9BACI</name>
<evidence type="ECO:0000313" key="3">
    <source>
        <dbReference type="Proteomes" id="UP001232245"/>
    </source>
</evidence>
<feature type="domain" description="Glycosyl transferase family 28 C-terminal" evidence="1">
    <location>
        <begin position="254"/>
        <end position="321"/>
    </location>
</feature>
<comment type="caution">
    <text evidence="2">The sequence shown here is derived from an EMBL/GenBank/DDBJ whole genome shotgun (WGS) entry which is preliminary data.</text>
</comment>
<dbReference type="PANTHER" id="PTHR38134:SF2">
    <property type="entry name" value="GALACTOKINASE"/>
    <property type="match status" value="1"/>
</dbReference>
<reference evidence="2 3" key="1">
    <citation type="submission" date="2023-07" db="EMBL/GenBank/DDBJ databases">
        <title>Genomic Encyclopedia of Type Strains, Phase IV (KMG-IV): sequencing the most valuable type-strain genomes for metagenomic binning, comparative biology and taxonomic classification.</title>
        <authorList>
            <person name="Goeker M."/>
        </authorList>
    </citation>
    <scope>NUCLEOTIDE SEQUENCE [LARGE SCALE GENOMIC DNA]</scope>
    <source>
        <strain evidence="2 3">DSM 17723</strain>
    </source>
</reference>